<keyword evidence="3" id="KW-0812">Transmembrane</keyword>
<feature type="transmembrane region" description="Helical" evidence="3">
    <location>
        <begin position="31"/>
        <end position="51"/>
    </location>
</feature>
<proteinExistence type="predicted"/>
<evidence type="ECO:0000256" key="3">
    <source>
        <dbReference type="SAM" id="Phobius"/>
    </source>
</evidence>
<feature type="domain" description="Fibronectin type-III" evidence="4">
    <location>
        <begin position="1770"/>
        <end position="1864"/>
    </location>
</feature>
<dbReference type="PANTHER" id="PTHR13817">
    <property type="entry name" value="TITIN"/>
    <property type="match status" value="1"/>
</dbReference>
<accession>A0A1J5QF74</accession>
<feature type="domain" description="Fibronectin type-III" evidence="4">
    <location>
        <begin position="1489"/>
        <end position="1582"/>
    </location>
</feature>
<organism evidence="5">
    <name type="scientific">mine drainage metagenome</name>
    <dbReference type="NCBI Taxonomy" id="410659"/>
    <lineage>
        <taxon>unclassified sequences</taxon>
        <taxon>metagenomes</taxon>
        <taxon>ecological metagenomes</taxon>
    </lineage>
</organism>
<dbReference type="PROSITE" id="PS50853">
    <property type="entry name" value="FN3"/>
    <property type="match status" value="4"/>
</dbReference>
<dbReference type="CDD" id="cd00063">
    <property type="entry name" value="FN3"/>
    <property type="match status" value="4"/>
</dbReference>
<dbReference type="Gene3D" id="2.60.40.10">
    <property type="entry name" value="Immunoglobulins"/>
    <property type="match status" value="4"/>
</dbReference>
<keyword evidence="1" id="KW-0677">Repeat</keyword>
<dbReference type="SUPFAM" id="SSF49265">
    <property type="entry name" value="Fibronectin type III"/>
    <property type="match status" value="3"/>
</dbReference>
<feature type="domain" description="Fibronectin type-III" evidence="4">
    <location>
        <begin position="1679"/>
        <end position="1769"/>
    </location>
</feature>
<protein>
    <submittedName>
        <fullName evidence="5">Fibronectin type III domain protein</fullName>
    </submittedName>
</protein>
<dbReference type="Pfam" id="PF00041">
    <property type="entry name" value="fn3"/>
    <property type="match status" value="3"/>
</dbReference>
<dbReference type="InterPro" id="IPR036116">
    <property type="entry name" value="FN3_sf"/>
</dbReference>
<dbReference type="InterPro" id="IPR050964">
    <property type="entry name" value="Striated_Muscle_Regulatory"/>
</dbReference>
<sequence length="1948" mass="198525">MRGTAEAHELVARTSRRFAAAARPGWSGRRWTSAAAVVVAPVVLAVLVVVYPGSPVSRLDLNDGGVWLTNATALKLGRLNSQIDELNGGVVTTTPTFDVLQDAQNVLLSQNGTVARVDPATVTLGPATPVGATTVLSMSAGTVVAVDPADGATRIAGMDSLDRLGPGRAPDLTLGAGGRAVAAVGGVVLAVRAADGRVQRVVRSGDAVTGDADGTLGDGSAVQLDYLTAVGDVPVGLSAQTLLLPGRSVDLSALGSGLVLQQPGPGSDSVLVAGRTALLSVRLDTGTVTRYDTHGSGTPAAPVVVDGCAFAAWASSASNYLRLCAGRSPQVATLAGMTSDATVVFRVNRSVVALNDTLRGRLWLPLQDVSAREPNWQDIVPESAPVLSSAPADGTRSQQTLATECTPRSAPPTARDDVFGVRPGRTAILPVIDNDSSSDCGILAISEFDPIPASFGTLEPVYGGRELQISVADGATGTVRFTYTITDGRGANAPSTATVELTVHGAGVNAAPVQVRTGALAVDLGGQGTYSALGDFSDPDGDDLLLLSASAATGTVRFRQDGTVTYLATGAALGRTQVTLVVSDGTATVTGYLNVDVRAAGSVAPVIDPVLAVTYVDAPVTLHPLDSVRSTSKEPAHLAGVNDVPGATITSDLTAGTFTFSAARPGTYYVSFLVTASPQQATGLARIDVREWPAKPDPPIAVRDLALLPPGGEVTVNPLVNDVDPSGGVLVLQSVSVPDGSGLRVAVIGHQLLEISSERVLDGPVRVGYVVSNGVATATSEVVVQPVPASAAQQAPVVENITVAVRTGGVVTIPVLDHAEDPDGDRLTVVRELAEPLGPDQGLLFVTGDVLRYQATDKPMTVHATFGVQDTAGNVTSAQLTVNVHASDATTKSPPLPQDVTARVFQGENIRIPIPLVGIDPDGDGVVLLGEDKAPLKGRITAVGADWIEYEALPGEVGTDSFTYAVEDWVGQRAIGTIRVGISPRPRDPAPVIARDDAVTVRPGQQVEVRVLANDVDPSGGVLTLSPVLGLPAGVDARVQGRRVVVRAPDTAGVVPIVYSVSNARGSSATAVLMVTVDPKAPYLPPVAQDVVVPATDTLGRTSVEVDVLAVAQNPSGPLSDLAVSVPASAATVAHVDAAGKVLVTLVDHAQTLPYLLTNANPQAAGVSTYAFITVPALGDFPPVRRPKAPALRVASGQPLTISLAEQVQVAPGKVARIADATAVTATKSNGGPLTVDATTLTFTSAPGYAGPASITVPVTDGTSASDPTARTQVLTLPISVYAVDDYPPTFDPSVIEVSPGEAPVSVDLAAFTSGPSDANGTVVPYAFLLTSAVPAGFTAALDGSVLRVTAGQSTAKGTIGTLSLSLGYGRSGTMDVRVELRVIASSRPLARVLDHQVPDGVEGQDRAVAVLAGSYNPFPDTPLTVVSAVVETPGAGTAVVSGSTVVVRPVAGFIGTMVTRYSVRDATGDPDRVVEGRVITVVRGRPDAPTAPRRVEVRDHTVVLAWDAPVINGEPISGYRVTATPTAGGAPAVIDCASTTCTIDTLTNNVEYTFTVAARNAVGWSDDSPSSVPMRPDTRPDAPAAPTLDFGDGQITATWQPSTSAGSPVTSYTVEITPAPDAGSAVLTSTGTTATFTGLTNGKQYTVRVRAVNRSPDPSDWSPSSAPMIPAAAPDAPAPAATQQAIGTSGTGVITVTWPAPPGNGDTISAYELTVDGGAAVSLDGTTLSYQVTDAQRGQTYTFAVRAKNKAGWSAWGSTTGEIWSAPGVPTSVTATDVAADGTAWGAGQLALAWTAPTDTGGTGIAIDHYEVEGYATPVSGTTFTATGLIGGTATTLRVRACNTKAACSDWATATATPTTVPQQPTVTVDTTAPGELTVHWAAQGTGGLAISAFQYRIDGKPVGWKEVHASTGSTTVPISPGDHTIEVQALNRLGWSVTTGVAVTTG</sequence>
<dbReference type="PRINTS" id="PR00014">
    <property type="entry name" value="FNTYPEIII"/>
</dbReference>
<dbReference type="Gene3D" id="2.60.40.3440">
    <property type="match status" value="1"/>
</dbReference>
<evidence type="ECO:0000313" key="5">
    <source>
        <dbReference type="EMBL" id="OIQ81874.1"/>
    </source>
</evidence>
<dbReference type="InterPro" id="IPR013783">
    <property type="entry name" value="Ig-like_fold"/>
</dbReference>
<keyword evidence="3" id="KW-1133">Transmembrane helix</keyword>
<name>A0A1J5QF74_9ZZZZ</name>
<evidence type="ECO:0000256" key="1">
    <source>
        <dbReference type="ARBA" id="ARBA00022737"/>
    </source>
</evidence>
<gene>
    <name evidence="5" type="ORF">GALL_363530</name>
</gene>
<dbReference type="Pfam" id="PF17963">
    <property type="entry name" value="Big_9"/>
    <property type="match status" value="5"/>
</dbReference>
<feature type="region of interest" description="Disordered" evidence="2">
    <location>
        <begin position="386"/>
        <end position="419"/>
    </location>
</feature>
<dbReference type="PANTHER" id="PTHR13817:SF73">
    <property type="entry name" value="FIBRONECTIN TYPE-III DOMAIN-CONTAINING PROTEIN"/>
    <property type="match status" value="1"/>
</dbReference>
<dbReference type="SMART" id="SM00060">
    <property type="entry name" value="FN3"/>
    <property type="match status" value="5"/>
</dbReference>
<feature type="domain" description="Fibronectin type-III" evidence="4">
    <location>
        <begin position="1583"/>
        <end position="1676"/>
    </location>
</feature>
<dbReference type="InterPro" id="IPR003961">
    <property type="entry name" value="FN3_dom"/>
</dbReference>
<dbReference type="EMBL" id="MLJW01000870">
    <property type="protein sequence ID" value="OIQ81874.1"/>
    <property type="molecule type" value="Genomic_DNA"/>
</dbReference>
<comment type="caution">
    <text evidence="5">The sequence shown here is derived from an EMBL/GenBank/DDBJ whole genome shotgun (WGS) entry which is preliminary data.</text>
</comment>
<feature type="region of interest" description="Disordered" evidence="2">
    <location>
        <begin position="1566"/>
        <end position="1594"/>
    </location>
</feature>
<evidence type="ECO:0000259" key="4">
    <source>
        <dbReference type="PROSITE" id="PS50853"/>
    </source>
</evidence>
<keyword evidence="3" id="KW-0472">Membrane</keyword>
<reference evidence="5" key="1">
    <citation type="submission" date="2016-10" db="EMBL/GenBank/DDBJ databases">
        <title>Sequence of Gallionella enrichment culture.</title>
        <authorList>
            <person name="Poehlein A."/>
            <person name="Muehling M."/>
            <person name="Daniel R."/>
        </authorList>
    </citation>
    <scope>NUCLEOTIDE SEQUENCE</scope>
</reference>
<evidence type="ECO:0000256" key="2">
    <source>
        <dbReference type="SAM" id="MobiDB-lite"/>
    </source>
</evidence>